<dbReference type="GO" id="GO:0110051">
    <property type="term" value="P:metabolite repair"/>
    <property type="evidence" value="ECO:0007669"/>
    <property type="project" value="TreeGrafter"/>
</dbReference>
<feature type="chain" id="PRO_5032666054" description="ATP-dependent (S)-NAD(P)H-hydrate dehydratase" evidence="8">
    <location>
        <begin position="21"/>
        <end position="323"/>
    </location>
</feature>
<dbReference type="Gene3D" id="3.40.1190.20">
    <property type="match status" value="1"/>
</dbReference>
<dbReference type="PROSITE" id="PS51383">
    <property type="entry name" value="YJEF_C_3"/>
    <property type="match status" value="1"/>
</dbReference>
<comment type="function">
    <text evidence="7">Catalyzes the dehydration of the S-form of NAD(P)HX at the expense of ATP, which is converted to ADP. Together with NAD(P)HX epimerase, which catalyzes the epimerization of the S- and R-forms, the enzyme allows the repair of both epimers of NAD(P)HX, a damaged form of NAD(P)H that is a result of enzymatic or heat-dependent hydration.</text>
</comment>
<reference evidence="10" key="1">
    <citation type="submission" date="2020-08" db="EMBL/GenBank/DDBJ databases">
        <title>Genome sequencing and assembly of the red palm weevil Rhynchophorus ferrugineus.</title>
        <authorList>
            <person name="Dias G.B."/>
            <person name="Bergman C.M."/>
            <person name="Manee M."/>
        </authorList>
    </citation>
    <scope>NUCLEOTIDE SEQUENCE</scope>
    <source>
        <strain evidence="10">AA-2017</strain>
        <tissue evidence="10">Whole larva</tissue>
    </source>
</reference>
<protein>
    <recommendedName>
        <fullName evidence="7">ATP-dependent (S)-NAD(P)H-hydrate dehydratase</fullName>
        <ecNumber evidence="7">4.2.1.93</ecNumber>
    </recommendedName>
    <alternativeName>
        <fullName evidence="7">ATP-dependent NAD(P)HX dehydratase</fullName>
    </alternativeName>
</protein>
<feature type="domain" description="YjeF C-terminal" evidence="9">
    <location>
        <begin position="34"/>
        <end position="317"/>
    </location>
</feature>
<dbReference type="InterPro" id="IPR029056">
    <property type="entry name" value="Ribokinase-like"/>
</dbReference>
<evidence type="ECO:0000256" key="7">
    <source>
        <dbReference type="HAMAP-Rule" id="MF_03157"/>
    </source>
</evidence>
<comment type="cofactor">
    <cofactor evidence="7">
        <name>Mg(2+)</name>
        <dbReference type="ChEBI" id="CHEBI:18420"/>
    </cofactor>
</comment>
<proteinExistence type="inferred from homology"/>
<evidence type="ECO:0000259" key="9">
    <source>
        <dbReference type="PROSITE" id="PS51383"/>
    </source>
</evidence>
<dbReference type="SUPFAM" id="SSF53613">
    <property type="entry name" value="Ribokinase-like"/>
    <property type="match status" value="1"/>
</dbReference>
<dbReference type="OrthoDB" id="8110916at2759"/>
<name>A0A834MAS0_RHYFE</name>
<keyword evidence="5 7" id="KW-0456">Lyase</keyword>
<feature type="signal peptide" evidence="8">
    <location>
        <begin position="1"/>
        <end position="20"/>
    </location>
</feature>
<dbReference type="HAMAP" id="MF_01965">
    <property type="entry name" value="NADHX_dehydratase"/>
    <property type="match status" value="1"/>
</dbReference>
<dbReference type="NCBIfam" id="TIGR00196">
    <property type="entry name" value="yjeF_cterm"/>
    <property type="match status" value="1"/>
</dbReference>
<evidence type="ECO:0000256" key="8">
    <source>
        <dbReference type="SAM" id="SignalP"/>
    </source>
</evidence>
<dbReference type="GO" id="GO:0046496">
    <property type="term" value="P:nicotinamide nucleotide metabolic process"/>
    <property type="evidence" value="ECO:0007669"/>
    <property type="project" value="UniProtKB-UniRule"/>
</dbReference>
<keyword evidence="11" id="KW-1185">Reference proteome</keyword>
<accession>A0A834MAS0</accession>
<dbReference type="AlphaFoldDB" id="A0A834MAS0"/>
<keyword evidence="7" id="KW-0597">Phosphoprotein</keyword>
<dbReference type="Proteomes" id="UP000625711">
    <property type="component" value="Unassembled WGS sequence"/>
</dbReference>
<dbReference type="Pfam" id="PF01256">
    <property type="entry name" value="Carb_kinase"/>
    <property type="match status" value="1"/>
</dbReference>
<sequence>MNIILLLIFQIHCFFARTKGCFTMSESQETVSTLSNMARNLAPKLSDEKHKGQAGRIGVFGGSVEFTGAPYFSSIAALRVGADLSYVFTIKDAATVIKSYSPELMVLPYLDDTNVIEKITPWVDRLHVALLGPGMGRAQHTKEVFEKIITLCRSKKKPLLIDADGLFFIAQNPDIIKDYPAPVILTPNKMEFIRIVGEENSDLSKAEKAKHFLERTGSNITIFCKDAVDEVITSHGSIKLLSGGGSGRRCGGQGDMLGGAMSVFLTWALEKNVEPIVACYAASKLTRDCNYEAFKKHGRSMVVTDMIQEIHKVFDENFEQKSC</sequence>
<evidence type="ECO:0000256" key="2">
    <source>
        <dbReference type="ARBA" id="ARBA00022840"/>
    </source>
</evidence>
<dbReference type="GO" id="GO:0005524">
    <property type="term" value="F:ATP binding"/>
    <property type="evidence" value="ECO:0007669"/>
    <property type="project" value="UniProtKB-KW"/>
</dbReference>
<dbReference type="PANTHER" id="PTHR12592">
    <property type="entry name" value="ATP-DEPENDENT (S)-NAD(P)H-HYDRATE DEHYDRATASE FAMILY MEMBER"/>
    <property type="match status" value="1"/>
</dbReference>
<dbReference type="GO" id="GO:0047453">
    <property type="term" value="F:ATP-dependent NAD(P)H-hydrate dehydratase activity"/>
    <property type="evidence" value="ECO:0007669"/>
    <property type="project" value="UniProtKB-UniRule"/>
</dbReference>
<gene>
    <name evidence="10" type="ORF">GWI33_008955</name>
</gene>
<comment type="similarity">
    <text evidence="7">Belongs to the NnrD/CARKD family.</text>
</comment>
<keyword evidence="3" id="KW-0521">NADP</keyword>
<feature type="binding site" evidence="7">
    <location>
        <position position="255"/>
    </location>
    <ligand>
        <name>(6S)-NADPHX</name>
        <dbReference type="ChEBI" id="CHEBI:64076"/>
    </ligand>
</feature>
<dbReference type="EC" id="4.2.1.93" evidence="7"/>
<evidence type="ECO:0000313" key="11">
    <source>
        <dbReference type="Proteomes" id="UP000625711"/>
    </source>
</evidence>
<feature type="binding site" evidence="7">
    <location>
        <begin position="225"/>
        <end position="229"/>
    </location>
    <ligand>
        <name>ATP</name>
        <dbReference type="ChEBI" id="CHEBI:30616"/>
    </ligand>
</feature>
<evidence type="ECO:0000256" key="3">
    <source>
        <dbReference type="ARBA" id="ARBA00022857"/>
    </source>
</evidence>
<evidence type="ECO:0000256" key="4">
    <source>
        <dbReference type="ARBA" id="ARBA00023027"/>
    </source>
</evidence>
<feature type="binding site" evidence="7">
    <location>
        <position position="134"/>
    </location>
    <ligand>
        <name>(6S)-NADPHX</name>
        <dbReference type="ChEBI" id="CHEBI:64076"/>
    </ligand>
</feature>
<organism evidence="10 11">
    <name type="scientific">Rhynchophorus ferrugineus</name>
    <name type="common">Red palm weevil</name>
    <name type="synonym">Curculio ferrugineus</name>
    <dbReference type="NCBI Taxonomy" id="354439"/>
    <lineage>
        <taxon>Eukaryota</taxon>
        <taxon>Metazoa</taxon>
        <taxon>Ecdysozoa</taxon>
        <taxon>Arthropoda</taxon>
        <taxon>Hexapoda</taxon>
        <taxon>Insecta</taxon>
        <taxon>Pterygota</taxon>
        <taxon>Neoptera</taxon>
        <taxon>Endopterygota</taxon>
        <taxon>Coleoptera</taxon>
        <taxon>Polyphaga</taxon>
        <taxon>Cucujiformia</taxon>
        <taxon>Curculionidae</taxon>
        <taxon>Dryophthorinae</taxon>
        <taxon>Rhynchophorus</taxon>
    </lineage>
</organism>
<feature type="binding site" evidence="7">
    <location>
        <begin position="245"/>
        <end position="254"/>
    </location>
    <ligand>
        <name>ATP</name>
        <dbReference type="ChEBI" id="CHEBI:30616"/>
    </ligand>
</feature>
<dbReference type="EMBL" id="JAACXV010000409">
    <property type="protein sequence ID" value="KAF7278036.1"/>
    <property type="molecule type" value="Genomic_DNA"/>
</dbReference>
<keyword evidence="1 7" id="KW-0547">Nucleotide-binding</keyword>
<keyword evidence="2 7" id="KW-0067">ATP-binding</keyword>
<dbReference type="InterPro" id="IPR000631">
    <property type="entry name" value="CARKD"/>
</dbReference>
<comment type="catalytic activity">
    <reaction evidence="7">
        <text>(6S)-NADHX + ATP = ADP + phosphate + NADH + H(+)</text>
        <dbReference type="Rhea" id="RHEA:19017"/>
        <dbReference type="ChEBI" id="CHEBI:15378"/>
        <dbReference type="ChEBI" id="CHEBI:30616"/>
        <dbReference type="ChEBI" id="CHEBI:43474"/>
        <dbReference type="ChEBI" id="CHEBI:57945"/>
        <dbReference type="ChEBI" id="CHEBI:64074"/>
        <dbReference type="ChEBI" id="CHEBI:456216"/>
        <dbReference type="EC" id="4.2.1.93"/>
    </reaction>
</comment>
<evidence type="ECO:0000313" key="10">
    <source>
        <dbReference type="EMBL" id="KAF7278036.1"/>
    </source>
</evidence>
<evidence type="ECO:0000256" key="1">
    <source>
        <dbReference type="ARBA" id="ARBA00022741"/>
    </source>
</evidence>
<evidence type="ECO:0000256" key="6">
    <source>
        <dbReference type="ARBA" id="ARBA00047472"/>
    </source>
</evidence>
<comment type="catalytic activity">
    <reaction evidence="6 7">
        <text>(6S)-NADPHX + ATP = ADP + phosphate + NADPH + H(+)</text>
        <dbReference type="Rhea" id="RHEA:32231"/>
        <dbReference type="ChEBI" id="CHEBI:15378"/>
        <dbReference type="ChEBI" id="CHEBI:30616"/>
        <dbReference type="ChEBI" id="CHEBI:43474"/>
        <dbReference type="ChEBI" id="CHEBI:57783"/>
        <dbReference type="ChEBI" id="CHEBI:64076"/>
        <dbReference type="ChEBI" id="CHEBI:456216"/>
        <dbReference type="EC" id="4.2.1.93"/>
    </reaction>
</comment>
<dbReference type="CDD" id="cd01171">
    <property type="entry name" value="YXKO-related"/>
    <property type="match status" value="1"/>
</dbReference>
<comment type="caution">
    <text evidence="10">The sequence shown here is derived from an EMBL/GenBank/DDBJ whole genome shotgun (WGS) entry which is preliminary data.</text>
</comment>
<dbReference type="PANTHER" id="PTHR12592:SF0">
    <property type="entry name" value="ATP-DEPENDENT (S)-NAD(P)H-HYDRATE DEHYDRATASE"/>
    <property type="match status" value="1"/>
</dbReference>
<feature type="binding site" evidence="7">
    <location>
        <begin position="188"/>
        <end position="194"/>
    </location>
    <ligand>
        <name>(6S)-NADPHX</name>
        <dbReference type="ChEBI" id="CHEBI:64076"/>
    </ligand>
</feature>
<evidence type="ECO:0000256" key="5">
    <source>
        <dbReference type="ARBA" id="ARBA00023239"/>
    </source>
</evidence>
<keyword evidence="4 7" id="KW-0520">NAD</keyword>
<keyword evidence="8" id="KW-0732">Signal</keyword>